<accession>A0AC61NF63</accession>
<evidence type="ECO:0000313" key="1">
    <source>
        <dbReference type="EMBL" id="QZE14168.1"/>
    </source>
</evidence>
<name>A0AC61NF63_9BACT</name>
<keyword evidence="2" id="KW-1185">Reference proteome</keyword>
<dbReference type="EMBL" id="CP081303">
    <property type="protein sequence ID" value="QZE14168.1"/>
    <property type="molecule type" value="Genomic_DNA"/>
</dbReference>
<reference evidence="1" key="1">
    <citation type="submission" date="2021-08" db="EMBL/GenBank/DDBJ databases">
        <title>Novel anaerobic bacterium isolated from sea squirt in East Sea, Republic of Korea.</title>
        <authorList>
            <person name="Nguyen T.H."/>
            <person name="Li Z."/>
            <person name="Lee Y.-J."/>
            <person name="Ko J."/>
            <person name="Kim S.-G."/>
        </authorList>
    </citation>
    <scope>NUCLEOTIDE SEQUENCE</scope>
    <source>
        <strain evidence="1">KCTC 25031</strain>
    </source>
</reference>
<gene>
    <name evidence="1" type="ORF">K4L44_16845</name>
</gene>
<evidence type="ECO:0000313" key="2">
    <source>
        <dbReference type="Proteomes" id="UP000826212"/>
    </source>
</evidence>
<sequence>MSSEVFILVEGDDLEWQIIDSLKTCFYNDLNIKLKSKVILIGAFGTSIYGLYKETSNDPDLDLFGLIKEKGRKKIDDLENERLKNNKQSFSEKQQKIVDHIKNLLEYKVANVSEVFLFFDYDSHCTNADDLKIDNMLKLFNEETEFGKLYLSYPMVEAIKHIDNDCFKDKVDIAEKCYKTKVNRTCLEEYKHFNDYDINTWRRIIKLHLQKMNYIVNDIYDLPSNNISQRMIFKCQKTKYIDKLREDCKVVAVLSAFPPFLYDYFTDDVRSIFIG</sequence>
<organism evidence="1 2">
    <name type="scientific">Halosquirtibacter laminarini</name>
    <dbReference type="NCBI Taxonomy" id="3374600"/>
    <lineage>
        <taxon>Bacteria</taxon>
        <taxon>Pseudomonadati</taxon>
        <taxon>Bacteroidota</taxon>
        <taxon>Bacteroidia</taxon>
        <taxon>Marinilabiliales</taxon>
        <taxon>Prolixibacteraceae</taxon>
        <taxon>Halosquirtibacter</taxon>
    </lineage>
</organism>
<protein>
    <submittedName>
        <fullName evidence="1">Uncharacterized protein</fullName>
    </submittedName>
</protein>
<dbReference type="Proteomes" id="UP000826212">
    <property type="component" value="Chromosome"/>
</dbReference>
<proteinExistence type="predicted"/>